<name>A0A2H9ZZY2_9ASPA</name>
<evidence type="ECO:0000256" key="1">
    <source>
        <dbReference type="ARBA" id="ARBA00022837"/>
    </source>
</evidence>
<reference evidence="3 4" key="1">
    <citation type="journal article" date="2017" name="Nature">
        <title>The Apostasia genome and the evolution of orchids.</title>
        <authorList>
            <person name="Zhang G.Q."/>
            <person name="Liu K.W."/>
            <person name="Li Z."/>
            <person name="Lohaus R."/>
            <person name="Hsiao Y.Y."/>
            <person name="Niu S.C."/>
            <person name="Wang J.Y."/>
            <person name="Lin Y.C."/>
            <person name="Xu Q."/>
            <person name="Chen L.J."/>
            <person name="Yoshida K."/>
            <person name="Fujiwara S."/>
            <person name="Wang Z.W."/>
            <person name="Zhang Y.Q."/>
            <person name="Mitsuda N."/>
            <person name="Wang M."/>
            <person name="Liu G.H."/>
            <person name="Pecoraro L."/>
            <person name="Huang H.X."/>
            <person name="Xiao X.J."/>
            <person name="Lin M."/>
            <person name="Wu X.Y."/>
            <person name="Wu W.L."/>
            <person name="Chen Y.Y."/>
            <person name="Chang S.B."/>
            <person name="Sakamoto S."/>
            <person name="Ohme-Takagi M."/>
            <person name="Yagi M."/>
            <person name="Zeng S.J."/>
            <person name="Shen C.Y."/>
            <person name="Yeh C.M."/>
            <person name="Luo Y.B."/>
            <person name="Tsai W.C."/>
            <person name="Van de Peer Y."/>
            <person name="Liu Z.J."/>
        </authorList>
    </citation>
    <scope>NUCLEOTIDE SEQUENCE [LARGE SCALE GENOMIC DNA]</scope>
    <source>
        <strain evidence="4">cv. Shenzhen</strain>
        <tissue evidence="3">Stem</tissue>
    </source>
</reference>
<sequence length="115" mass="12887">MSHQLNGAAICEFVNDARAFSASVEERFARLDGDEDGLISFAEMAKELMSLEMLRACFGVTAGVALSHEQLVELHRDVFAQLDRDGRRMVDLREFGEEMREMLLAVACDMPVSKM</sequence>
<dbReference type="PANTHER" id="PTHR34574">
    <property type="entry name" value="CALCIUM-BINDING EF-HAND FAMILY PROTEIN-RELATED"/>
    <property type="match status" value="1"/>
</dbReference>
<feature type="domain" description="EF-hand" evidence="2">
    <location>
        <begin position="19"/>
        <end position="54"/>
    </location>
</feature>
<dbReference type="EMBL" id="KZ452102">
    <property type="protein sequence ID" value="PKA48856.1"/>
    <property type="molecule type" value="Genomic_DNA"/>
</dbReference>
<gene>
    <name evidence="3" type="ORF">AXF42_Ash016372</name>
</gene>
<organism evidence="3 4">
    <name type="scientific">Apostasia shenzhenica</name>
    <dbReference type="NCBI Taxonomy" id="1088818"/>
    <lineage>
        <taxon>Eukaryota</taxon>
        <taxon>Viridiplantae</taxon>
        <taxon>Streptophyta</taxon>
        <taxon>Embryophyta</taxon>
        <taxon>Tracheophyta</taxon>
        <taxon>Spermatophyta</taxon>
        <taxon>Magnoliopsida</taxon>
        <taxon>Liliopsida</taxon>
        <taxon>Asparagales</taxon>
        <taxon>Orchidaceae</taxon>
        <taxon>Apostasioideae</taxon>
        <taxon>Apostasia</taxon>
    </lineage>
</organism>
<dbReference type="PANTHER" id="PTHR34574:SF10">
    <property type="entry name" value="OS09G0482800 PROTEIN"/>
    <property type="match status" value="1"/>
</dbReference>
<evidence type="ECO:0000259" key="2">
    <source>
        <dbReference type="PROSITE" id="PS50222"/>
    </source>
</evidence>
<dbReference type="Proteomes" id="UP000236161">
    <property type="component" value="Unassembled WGS sequence"/>
</dbReference>
<dbReference type="InterPro" id="IPR011992">
    <property type="entry name" value="EF-hand-dom_pair"/>
</dbReference>
<keyword evidence="1" id="KW-0106">Calcium</keyword>
<evidence type="ECO:0000313" key="4">
    <source>
        <dbReference type="Proteomes" id="UP000236161"/>
    </source>
</evidence>
<dbReference type="STRING" id="1088818.A0A2H9ZZY2"/>
<dbReference type="Gene3D" id="1.10.238.10">
    <property type="entry name" value="EF-hand"/>
    <property type="match status" value="1"/>
</dbReference>
<dbReference type="InterPro" id="IPR002048">
    <property type="entry name" value="EF_hand_dom"/>
</dbReference>
<dbReference type="AlphaFoldDB" id="A0A2H9ZZY2"/>
<evidence type="ECO:0000313" key="3">
    <source>
        <dbReference type="EMBL" id="PKA48856.1"/>
    </source>
</evidence>
<dbReference type="InterPro" id="IPR018247">
    <property type="entry name" value="EF_Hand_1_Ca_BS"/>
</dbReference>
<protein>
    <recommendedName>
        <fullName evidence="2">EF-hand domain-containing protein</fullName>
    </recommendedName>
</protein>
<proteinExistence type="predicted"/>
<dbReference type="OrthoDB" id="186625at2759"/>
<dbReference type="PROSITE" id="PS50222">
    <property type="entry name" value="EF_HAND_2"/>
    <property type="match status" value="1"/>
</dbReference>
<dbReference type="GO" id="GO:0005509">
    <property type="term" value="F:calcium ion binding"/>
    <property type="evidence" value="ECO:0007669"/>
    <property type="project" value="InterPro"/>
</dbReference>
<dbReference type="SUPFAM" id="SSF47473">
    <property type="entry name" value="EF-hand"/>
    <property type="match status" value="1"/>
</dbReference>
<keyword evidence="4" id="KW-1185">Reference proteome</keyword>
<accession>A0A2H9ZZY2</accession>
<dbReference type="PROSITE" id="PS00018">
    <property type="entry name" value="EF_HAND_1"/>
    <property type="match status" value="1"/>
</dbReference>